<feature type="modified residue" description="S-(dipyrrolylmethanemethyl)cysteine" evidence="7">
    <location>
        <position position="253"/>
    </location>
</feature>
<keyword evidence="5 7" id="KW-0627">Porphyrin biosynthesis</keyword>
<dbReference type="Proteomes" id="UP000322454">
    <property type="component" value="Unassembled WGS sequence"/>
</dbReference>
<evidence type="ECO:0000256" key="5">
    <source>
        <dbReference type="ARBA" id="ARBA00023244"/>
    </source>
</evidence>
<dbReference type="UniPathway" id="UPA00251">
    <property type="reaction ID" value="UER00319"/>
</dbReference>
<dbReference type="AlphaFoldDB" id="A0A520XH75"/>
<dbReference type="SUPFAM" id="SSF53850">
    <property type="entry name" value="Periplasmic binding protein-like II"/>
    <property type="match status" value="1"/>
</dbReference>
<evidence type="ECO:0000313" key="11">
    <source>
        <dbReference type="Proteomes" id="UP000322454"/>
    </source>
</evidence>
<dbReference type="GO" id="GO:0005737">
    <property type="term" value="C:cytoplasm"/>
    <property type="evidence" value="ECO:0007669"/>
    <property type="project" value="UniProtKB-UniRule"/>
</dbReference>
<comment type="pathway">
    <text evidence="2">Porphyrin-containing compound metabolism; protoporphyrin-IX biosynthesis; coproporphyrinogen-III from 5-aminolevulinate: step 2/4.</text>
</comment>
<gene>
    <name evidence="7 10" type="primary">hemC</name>
    <name evidence="10" type="ORF">EVJ48_01135</name>
</gene>
<dbReference type="NCBIfam" id="TIGR00212">
    <property type="entry name" value="hemC"/>
    <property type="match status" value="1"/>
</dbReference>
<dbReference type="InterPro" id="IPR036803">
    <property type="entry name" value="Porphobilinogen_deaminase_C_sf"/>
</dbReference>
<dbReference type="FunFam" id="3.40.190.10:FF:000004">
    <property type="entry name" value="Porphobilinogen deaminase"/>
    <property type="match status" value="1"/>
</dbReference>
<comment type="catalytic activity">
    <reaction evidence="6 7">
        <text>4 porphobilinogen + H2O = hydroxymethylbilane + 4 NH4(+)</text>
        <dbReference type="Rhea" id="RHEA:13185"/>
        <dbReference type="ChEBI" id="CHEBI:15377"/>
        <dbReference type="ChEBI" id="CHEBI:28938"/>
        <dbReference type="ChEBI" id="CHEBI:57845"/>
        <dbReference type="ChEBI" id="CHEBI:58126"/>
        <dbReference type="EC" id="2.5.1.61"/>
    </reaction>
</comment>
<accession>A0A520XH75</accession>
<comment type="caution">
    <text evidence="10">The sequence shown here is derived from an EMBL/GenBank/DDBJ whole genome shotgun (WGS) entry which is preliminary data.</text>
</comment>
<evidence type="ECO:0000256" key="2">
    <source>
        <dbReference type="ARBA" id="ARBA00004735"/>
    </source>
</evidence>
<dbReference type="PRINTS" id="PR00151">
    <property type="entry name" value="PORPHBDMNASE"/>
</dbReference>
<organism evidence="10 11">
    <name type="scientific">Candidatus Acidulodesulfobacterium acidiphilum</name>
    <dbReference type="NCBI Taxonomy" id="2597224"/>
    <lineage>
        <taxon>Bacteria</taxon>
        <taxon>Deltaproteobacteria</taxon>
        <taxon>Candidatus Acidulodesulfobacterales</taxon>
        <taxon>Candidatus Acidulodesulfobacterium</taxon>
    </lineage>
</organism>
<reference evidence="10 11" key="1">
    <citation type="submission" date="2019-01" db="EMBL/GenBank/DDBJ databases">
        <title>Insights into ecological role of a new deltaproteobacterial order Candidatus Sinidesulfobacterales (Sva0485) by metagenomics and metatranscriptomics.</title>
        <authorList>
            <person name="Tan S."/>
            <person name="Liu J."/>
            <person name="Fang Y."/>
            <person name="Hedlund B."/>
            <person name="Lian Z.-H."/>
            <person name="Huang L.-Y."/>
            <person name="Li J.-T."/>
            <person name="Huang L.-N."/>
            <person name="Li W.-J."/>
            <person name="Jiang H.-C."/>
            <person name="Dong H.-L."/>
            <person name="Shu W.-S."/>
        </authorList>
    </citation>
    <scope>NUCLEOTIDE SEQUENCE [LARGE SCALE GENOMIC DNA]</scope>
    <source>
        <strain evidence="10">AP4</strain>
    </source>
</reference>
<dbReference type="PANTHER" id="PTHR11557:SF0">
    <property type="entry name" value="PORPHOBILINOGEN DEAMINASE"/>
    <property type="match status" value="1"/>
</dbReference>
<name>A0A520XH75_9DELT</name>
<dbReference type="SUPFAM" id="SSF54782">
    <property type="entry name" value="Porphobilinogen deaminase (hydroxymethylbilane synthase), C-terminal domain"/>
    <property type="match status" value="1"/>
</dbReference>
<evidence type="ECO:0000256" key="4">
    <source>
        <dbReference type="ARBA" id="ARBA00022679"/>
    </source>
</evidence>
<dbReference type="Pfam" id="PF03900">
    <property type="entry name" value="Porphobil_deamC"/>
    <property type="match status" value="1"/>
</dbReference>
<dbReference type="EMBL" id="SHMQ01000001">
    <property type="protein sequence ID" value="RZV40552.1"/>
    <property type="molecule type" value="Genomic_DNA"/>
</dbReference>
<evidence type="ECO:0000259" key="9">
    <source>
        <dbReference type="Pfam" id="PF03900"/>
    </source>
</evidence>
<comment type="cofactor">
    <cofactor evidence="7">
        <name>dipyrromethane</name>
        <dbReference type="ChEBI" id="CHEBI:60342"/>
    </cofactor>
    <text evidence="7">Binds 1 dipyrromethane group covalently.</text>
</comment>
<dbReference type="InterPro" id="IPR000860">
    <property type="entry name" value="HemC"/>
</dbReference>
<dbReference type="PANTHER" id="PTHR11557">
    <property type="entry name" value="PORPHOBILINOGEN DEAMINASE"/>
    <property type="match status" value="1"/>
</dbReference>
<dbReference type="InterPro" id="IPR022417">
    <property type="entry name" value="Porphobilin_deaminase_N"/>
</dbReference>
<dbReference type="Pfam" id="PF01379">
    <property type="entry name" value="Porphobil_deam"/>
    <property type="match status" value="1"/>
</dbReference>
<protein>
    <recommendedName>
        <fullName evidence="7">Porphobilinogen deaminase</fullName>
        <shortName evidence="7">PBG</shortName>
        <ecNumber evidence="7">2.5.1.61</ecNumber>
    </recommendedName>
    <alternativeName>
        <fullName evidence="7">Hydroxymethylbilane synthase</fullName>
        <shortName evidence="7">HMBS</shortName>
    </alternativeName>
    <alternativeName>
        <fullName evidence="7">Pre-uroporphyrinogen synthase</fullName>
    </alternativeName>
</protein>
<feature type="domain" description="Porphobilinogen deaminase N-terminal" evidence="8">
    <location>
        <begin position="3"/>
        <end position="223"/>
    </location>
</feature>
<proteinExistence type="inferred from homology"/>
<dbReference type="Gene3D" id="3.30.160.40">
    <property type="entry name" value="Porphobilinogen deaminase, C-terminal domain"/>
    <property type="match status" value="1"/>
</dbReference>
<evidence type="ECO:0000256" key="7">
    <source>
        <dbReference type="HAMAP-Rule" id="MF_00260"/>
    </source>
</evidence>
<evidence type="ECO:0000313" key="10">
    <source>
        <dbReference type="EMBL" id="RZV40552.1"/>
    </source>
</evidence>
<dbReference type="Gene3D" id="3.40.190.10">
    <property type="entry name" value="Periplasmic binding protein-like II"/>
    <property type="match status" value="2"/>
</dbReference>
<dbReference type="PIRSF" id="PIRSF001438">
    <property type="entry name" value="4pyrrol_synth_OHMeBilane_synth"/>
    <property type="match status" value="1"/>
</dbReference>
<comment type="miscellaneous">
    <text evidence="7">The porphobilinogen subunits are added to the dipyrromethane group.</text>
</comment>
<evidence type="ECO:0000259" key="8">
    <source>
        <dbReference type="Pfam" id="PF01379"/>
    </source>
</evidence>
<dbReference type="EC" id="2.5.1.61" evidence="7"/>
<evidence type="ECO:0000256" key="3">
    <source>
        <dbReference type="ARBA" id="ARBA00005638"/>
    </source>
</evidence>
<evidence type="ECO:0000256" key="1">
    <source>
        <dbReference type="ARBA" id="ARBA00002869"/>
    </source>
</evidence>
<dbReference type="InterPro" id="IPR022418">
    <property type="entry name" value="Porphobilinogen_deaminase_C"/>
</dbReference>
<sequence>MKIKLGTRGSKLALYQANLVKSILESHYESLNETVSVEIITVKTTGDRILNASLSSFGGKGLFVKEIEEALFNGGIDIAVHSLKDVPQVIPEGLEIGVTLKRDDPSDCIILKKKPQSPLTGYIQDLTGLLKKDAIVGTSSLRRRSLLNRYSEGLIFEPLRGNIDTRLGKVKKGFFDAIVLSSSGLARLNLQSYIDAYLDPSIYIPQCGQGVIAVEYKTIRDDIKEIMKPLNDEDTFKAVFAERACIRALDCGCASPVGAYAYIKDGEIYIKGFVSNTAGEYLEDEFKGKKEDYENIGNGLALRLIEKGAVGILGKNNL</sequence>
<comment type="function">
    <text evidence="1 7">Tetrapolymerization of the monopyrrole PBG into the hydroxymethylbilane pre-uroporphyrinogen in several discrete steps.</text>
</comment>
<dbReference type="GO" id="GO:0004418">
    <property type="term" value="F:hydroxymethylbilane synthase activity"/>
    <property type="evidence" value="ECO:0007669"/>
    <property type="project" value="UniProtKB-UniRule"/>
</dbReference>
<feature type="domain" description="Porphobilinogen deaminase C-terminal" evidence="9">
    <location>
        <begin position="237"/>
        <end position="305"/>
    </location>
</feature>
<dbReference type="GO" id="GO:0006782">
    <property type="term" value="P:protoporphyrinogen IX biosynthetic process"/>
    <property type="evidence" value="ECO:0007669"/>
    <property type="project" value="UniProtKB-UniRule"/>
</dbReference>
<evidence type="ECO:0000256" key="6">
    <source>
        <dbReference type="ARBA" id="ARBA00048169"/>
    </source>
</evidence>
<dbReference type="HAMAP" id="MF_00260">
    <property type="entry name" value="Porphobil_deam"/>
    <property type="match status" value="1"/>
</dbReference>
<comment type="subunit">
    <text evidence="7">Monomer.</text>
</comment>
<keyword evidence="4 7" id="KW-0808">Transferase</keyword>
<comment type="similarity">
    <text evidence="3 7">Belongs to the HMBS family.</text>
</comment>